<sequence>MDVNRRSFLRGGLAGGAGTALAAALAVGGARADAAAAAGNGSGGSGGGTAGPATYPFHGTHQAGVLTPGPSQKQRTAAFVALDATATSREDLRAVFQTLTDRARALTAGGPAPDLGVGQPPADSDVLGPAIPADGLTVTVSVGASLFDDRYGLAPLKPAKLTPMRVFKNDALEDAWTGGDVVLQLCAHHPDTVHHALRDITKHTRGGLQPRWRMDGFDSPPRPSGTSRNLLGFKDGTANPTGSEAASLIWIDDPSEPAWTQGGSYQVVRLIRMLTEFWDRVSLEEQQTMFGRRRDSGAPLDGSAEFDTPDYAKDPEGDVIPLDAHIRLANPRTPDTANQRLLRRSYNYDRGLDTNGNLDVGHVFTCYQQDVVRQFETVQLRLVDEPLVDYVQPFGGGYFLTLPGVRDASDHYASALLS</sequence>
<dbReference type="NCBIfam" id="TIGR01413">
    <property type="entry name" value="Dyp_perox_fam"/>
    <property type="match status" value="1"/>
</dbReference>
<comment type="similarity">
    <text evidence="9 13">Belongs to the DyP-type peroxidase family.</text>
</comment>
<feature type="domain" description="Dyp-type peroxidase C-terminal" evidence="16">
    <location>
        <begin position="226"/>
        <end position="405"/>
    </location>
</feature>
<comment type="function">
    <text evidence="13">Involved in the recovery of exogenous heme iron. Extracts iron from heme while preserving the protoporphyrin ring intact.</text>
</comment>
<comment type="catalytic activity">
    <reaction evidence="12">
        <text>heme b + 2 H(+) = protoporphyrin IX + Fe(2+)</text>
        <dbReference type="Rhea" id="RHEA:22584"/>
        <dbReference type="ChEBI" id="CHEBI:15378"/>
        <dbReference type="ChEBI" id="CHEBI:29033"/>
        <dbReference type="ChEBI" id="CHEBI:57306"/>
        <dbReference type="ChEBI" id="CHEBI:60344"/>
        <dbReference type="EC" id="4.98.1.1"/>
    </reaction>
    <physiologicalReaction direction="left-to-right" evidence="12">
        <dbReference type="Rhea" id="RHEA:22585"/>
    </physiologicalReaction>
</comment>
<protein>
    <recommendedName>
        <fullName evidence="10 13">Deferrochelatase</fullName>
        <ecNumber evidence="13">1.11.1.-</ecNumber>
    </recommendedName>
    <alternativeName>
        <fullName evidence="11 13">Peroxidase EfeB</fullName>
    </alternativeName>
</protein>
<dbReference type="InterPro" id="IPR006311">
    <property type="entry name" value="TAT_signal"/>
</dbReference>
<dbReference type="GO" id="GO:0033212">
    <property type="term" value="P:iron import into cell"/>
    <property type="evidence" value="ECO:0007669"/>
    <property type="project" value="InterPro"/>
</dbReference>
<dbReference type="InterPro" id="IPR048328">
    <property type="entry name" value="Dyp_perox_C"/>
</dbReference>
<dbReference type="InterPro" id="IPR006313">
    <property type="entry name" value="EfeB/EfeN"/>
</dbReference>
<evidence type="ECO:0000256" key="13">
    <source>
        <dbReference type="RuleBase" id="RU365017"/>
    </source>
</evidence>
<dbReference type="EMBL" id="VKAC01000011">
    <property type="protein sequence ID" value="TXR52875.1"/>
    <property type="molecule type" value="Genomic_DNA"/>
</dbReference>
<evidence type="ECO:0000256" key="14">
    <source>
        <dbReference type="SAM" id="MobiDB-lite"/>
    </source>
</evidence>
<keyword evidence="18" id="KW-1185">Reference proteome</keyword>
<keyword evidence="8" id="KW-0456">Lyase</keyword>
<dbReference type="OrthoDB" id="9781066at2"/>
<feature type="region of interest" description="Disordered" evidence="14">
    <location>
        <begin position="208"/>
        <end position="237"/>
    </location>
</feature>
<feature type="region of interest" description="Disordered" evidence="14">
    <location>
        <begin position="35"/>
        <end position="70"/>
    </location>
</feature>
<feature type="compositionally biased region" description="Gly residues" evidence="14">
    <location>
        <begin position="40"/>
        <end position="50"/>
    </location>
</feature>
<accession>A0A5C8Z448</accession>
<evidence type="ECO:0000256" key="6">
    <source>
        <dbReference type="ARBA" id="ARBA00023002"/>
    </source>
</evidence>
<dbReference type="SUPFAM" id="SSF54909">
    <property type="entry name" value="Dimeric alpha+beta barrel"/>
    <property type="match status" value="1"/>
</dbReference>
<evidence type="ECO:0000313" key="18">
    <source>
        <dbReference type="Proteomes" id="UP000321234"/>
    </source>
</evidence>
<dbReference type="PANTHER" id="PTHR30521">
    <property type="entry name" value="DEFERROCHELATASE/PEROXIDASE"/>
    <property type="match status" value="1"/>
</dbReference>
<name>A0A5C8Z448_9ACTN</name>
<evidence type="ECO:0000313" key="17">
    <source>
        <dbReference type="EMBL" id="TXR52875.1"/>
    </source>
</evidence>
<feature type="chain" id="PRO_5039759823" description="Deferrochelatase" evidence="13">
    <location>
        <begin position="23"/>
        <end position="418"/>
    </location>
</feature>
<dbReference type="InterPro" id="IPR006314">
    <property type="entry name" value="Dyp_peroxidase"/>
</dbReference>
<dbReference type="RefSeq" id="WP_147927642.1">
    <property type="nucleotide sequence ID" value="NZ_VKAC01000011.1"/>
</dbReference>
<dbReference type="GO" id="GO:0020037">
    <property type="term" value="F:heme binding"/>
    <property type="evidence" value="ECO:0007669"/>
    <property type="project" value="InterPro"/>
</dbReference>
<feature type="domain" description="Dyp-type peroxidase N-terminal" evidence="15">
    <location>
        <begin position="62"/>
        <end position="217"/>
    </location>
</feature>
<organism evidence="17 18">
    <name type="scientific">Quadrisphaera setariae</name>
    <dbReference type="NCBI Taxonomy" id="2593304"/>
    <lineage>
        <taxon>Bacteria</taxon>
        <taxon>Bacillati</taxon>
        <taxon>Actinomycetota</taxon>
        <taxon>Actinomycetes</taxon>
        <taxon>Kineosporiales</taxon>
        <taxon>Kineosporiaceae</taxon>
        <taxon>Quadrisphaera</taxon>
    </lineage>
</organism>
<evidence type="ECO:0000256" key="8">
    <source>
        <dbReference type="ARBA" id="ARBA00023239"/>
    </source>
</evidence>
<dbReference type="PANTHER" id="PTHR30521:SF4">
    <property type="entry name" value="DEFERROCHELATASE"/>
    <property type="match status" value="1"/>
</dbReference>
<dbReference type="GO" id="GO:0046872">
    <property type="term" value="F:metal ion binding"/>
    <property type="evidence" value="ECO:0007669"/>
    <property type="project" value="UniProtKB-KW"/>
</dbReference>
<dbReference type="PROSITE" id="PS51404">
    <property type="entry name" value="DYP_PEROXIDASE"/>
    <property type="match status" value="1"/>
</dbReference>
<dbReference type="GO" id="GO:0030313">
    <property type="term" value="C:cell envelope"/>
    <property type="evidence" value="ECO:0007669"/>
    <property type="project" value="UniProtKB-SubCell"/>
</dbReference>
<dbReference type="Proteomes" id="UP000321234">
    <property type="component" value="Unassembled WGS sequence"/>
</dbReference>
<keyword evidence="7 13" id="KW-0408">Iron</keyword>
<dbReference type="AlphaFoldDB" id="A0A5C8Z448"/>
<keyword evidence="4 13" id="KW-0479">Metal-binding</keyword>
<dbReference type="InterPro" id="IPR048327">
    <property type="entry name" value="Dyp_perox_N"/>
</dbReference>
<dbReference type="GO" id="GO:0004325">
    <property type="term" value="F:ferrochelatase activity"/>
    <property type="evidence" value="ECO:0007669"/>
    <property type="project" value="UniProtKB-EC"/>
</dbReference>
<keyword evidence="3 13" id="KW-0349">Heme</keyword>
<comment type="cofactor">
    <cofactor evidence="13">
        <name>heme b</name>
        <dbReference type="ChEBI" id="CHEBI:60344"/>
    </cofactor>
    <text evidence="13">Binds 1 heme b (iron(II)-protoporphyrin IX) group non-covalently per subunit.</text>
</comment>
<evidence type="ECO:0000256" key="7">
    <source>
        <dbReference type="ARBA" id="ARBA00023004"/>
    </source>
</evidence>
<keyword evidence="6 13" id="KW-0560">Oxidoreductase</keyword>
<reference evidence="17 18" key="1">
    <citation type="submission" date="2019-07" db="EMBL/GenBank/DDBJ databases">
        <title>Quadrisphaera sp. strain DD2A genome sequencing and assembly.</title>
        <authorList>
            <person name="Kim I."/>
        </authorList>
    </citation>
    <scope>NUCLEOTIDE SEQUENCE [LARGE SCALE GENOMIC DNA]</scope>
    <source>
        <strain evidence="17 18">DD2A</strain>
    </source>
</reference>
<evidence type="ECO:0000259" key="16">
    <source>
        <dbReference type="Pfam" id="PF20628"/>
    </source>
</evidence>
<gene>
    <name evidence="17" type="primary">efeB</name>
    <name evidence="17" type="ORF">FMM08_17355</name>
</gene>
<keyword evidence="2 13" id="KW-0575">Peroxidase</keyword>
<dbReference type="EC" id="1.11.1.-" evidence="13"/>
<evidence type="ECO:0000259" key="15">
    <source>
        <dbReference type="Pfam" id="PF04261"/>
    </source>
</evidence>
<evidence type="ECO:0000256" key="3">
    <source>
        <dbReference type="ARBA" id="ARBA00022617"/>
    </source>
</evidence>
<evidence type="ECO:0000256" key="5">
    <source>
        <dbReference type="ARBA" id="ARBA00022729"/>
    </source>
</evidence>
<dbReference type="Pfam" id="PF20628">
    <property type="entry name" value="Dyp_perox_C"/>
    <property type="match status" value="1"/>
</dbReference>
<dbReference type="GO" id="GO:0005829">
    <property type="term" value="C:cytosol"/>
    <property type="evidence" value="ECO:0007669"/>
    <property type="project" value="TreeGrafter"/>
</dbReference>
<evidence type="ECO:0000256" key="2">
    <source>
        <dbReference type="ARBA" id="ARBA00022559"/>
    </source>
</evidence>
<dbReference type="NCBIfam" id="TIGR01412">
    <property type="entry name" value="tat_substr_1"/>
    <property type="match status" value="1"/>
</dbReference>
<keyword evidence="5 13" id="KW-0732">Signal</keyword>
<comment type="subcellular location">
    <subcellularLocation>
        <location evidence="1">Cell envelope</location>
    </subcellularLocation>
</comment>
<proteinExistence type="inferred from homology"/>
<evidence type="ECO:0000256" key="11">
    <source>
        <dbReference type="ARBA" id="ARBA00033775"/>
    </source>
</evidence>
<comment type="caution">
    <text evidence="17">The sequence shown here is derived from an EMBL/GenBank/DDBJ whole genome shotgun (WGS) entry which is preliminary data.</text>
</comment>
<dbReference type="InterPro" id="IPR011008">
    <property type="entry name" value="Dimeric_a/b-barrel"/>
</dbReference>
<evidence type="ECO:0000256" key="10">
    <source>
        <dbReference type="ARBA" id="ARBA00033771"/>
    </source>
</evidence>
<dbReference type="Pfam" id="PF04261">
    <property type="entry name" value="Dyp_perox_N"/>
    <property type="match status" value="1"/>
</dbReference>
<evidence type="ECO:0000256" key="9">
    <source>
        <dbReference type="ARBA" id="ARBA00025737"/>
    </source>
</evidence>
<dbReference type="GO" id="GO:0004601">
    <property type="term" value="F:peroxidase activity"/>
    <property type="evidence" value="ECO:0007669"/>
    <property type="project" value="UniProtKB-KW"/>
</dbReference>
<feature type="signal peptide" evidence="13">
    <location>
        <begin position="1"/>
        <end position="22"/>
    </location>
</feature>
<evidence type="ECO:0000256" key="4">
    <source>
        <dbReference type="ARBA" id="ARBA00022723"/>
    </source>
</evidence>
<evidence type="ECO:0000256" key="1">
    <source>
        <dbReference type="ARBA" id="ARBA00004196"/>
    </source>
</evidence>
<evidence type="ECO:0000256" key="12">
    <source>
        <dbReference type="ARBA" id="ARBA00048856"/>
    </source>
</evidence>
<dbReference type="PROSITE" id="PS51318">
    <property type="entry name" value="TAT"/>
    <property type="match status" value="1"/>
</dbReference>